<dbReference type="Proteomes" id="UP000766570">
    <property type="component" value="Unassembled WGS sequence"/>
</dbReference>
<dbReference type="RefSeq" id="WP_209906502.1">
    <property type="nucleotide sequence ID" value="NZ_BAAAMI010000024.1"/>
</dbReference>
<comment type="caution">
    <text evidence="1">The sequence shown here is derived from an EMBL/GenBank/DDBJ whole genome shotgun (WGS) entry which is preliminary data.</text>
</comment>
<reference evidence="1 2" key="1">
    <citation type="submission" date="2021-03" db="EMBL/GenBank/DDBJ databases">
        <title>Sequencing the genomes of 1000 actinobacteria strains.</title>
        <authorList>
            <person name="Klenk H.-P."/>
        </authorList>
    </citation>
    <scope>NUCLEOTIDE SEQUENCE [LARGE SCALE GENOMIC DNA]</scope>
    <source>
        <strain evidence="1 2">DSM 15454</strain>
    </source>
</reference>
<proteinExistence type="predicted"/>
<accession>A0ABS4WAR7</accession>
<protein>
    <submittedName>
        <fullName evidence="1">Uncharacterized protein</fullName>
    </submittedName>
</protein>
<organism evidence="1 2">
    <name type="scientific">Paeniglutamicibacter psychrophenolicus</name>
    <dbReference type="NCBI Taxonomy" id="257454"/>
    <lineage>
        <taxon>Bacteria</taxon>
        <taxon>Bacillati</taxon>
        <taxon>Actinomycetota</taxon>
        <taxon>Actinomycetes</taxon>
        <taxon>Micrococcales</taxon>
        <taxon>Micrococcaceae</taxon>
        <taxon>Paeniglutamicibacter</taxon>
    </lineage>
</organism>
<dbReference type="EMBL" id="JAGIOE010000001">
    <property type="protein sequence ID" value="MBP2373302.1"/>
    <property type="molecule type" value="Genomic_DNA"/>
</dbReference>
<gene>
    <name evidence="1" type="ORF">JOF46_001214</name>
</gene>
<sequence length="261" mass="29083">MNEPLTIHVYALSISDALGYRGQKAVADATVKGSEYRIIGGHMVRLLLHVYPTAAAIPRSTTDADTAIGDLEVAAPLTQNFLDQNFTKQGGNLFYREVAPGQRIEINVLAPRTGPTRGIKPRTVPGVGQIDTLPELAYVFNHEPLILNVEAELSESETITYQTRVPDVEEAVVLKAHAWRERQSAKDVADLHTLLEIREAHPEVPWHLHETNPIGFRKDTVEILQTLRDGMARKRTPFAVPNNLNKIRFAALIAKHVTRNR</sequence>
<dbReference type="InterPro" id="IPR014942">
    <property type="entry name" value="AbiEii"/>
</dbReference>
<name>A0ABS4WAR7_9MICC</name>
<evidence type="ECO:0000313" key="1">
    <source>
        <dbReference type="EMBL" id="MBP2373302.1"/>
    </source>
</evidence>
<evidence type="ECO:0000313" key="2">
    <source>
        <dbReference type="Proteomes" id="UP000766570"/>
    </source>
</evidence>
<dbReference type="Pfam" id="PF08843">
    <property type="entry name" value="AbiEii"/>
    <property type="match status" value="1"/>
</dbReference>
<keyword evidence="2" id="KW-1185">Reference proteome</keyword>